<comment type="caution">
    <text evidence="3">The sequence shown here is derived from an EMBL/GenBank/DDBJ whole genome shotgun (WGS) entry which is preliminary data.</text>
</comment>
<evidence type="ECO:0000313" key="3">
    <source>
        <dbReference type="EMBL" id="SAK52889.1"/>
    </source>
</evidence>
<name>A0A158A5A4_9BURK</name>
<dbReference type="STRING" id="1777144.AWB83_01328"/>
<organism evidence="3 4">
    <name type="scientific">Caballeronia ptereochthonis</name>
    <dbReference type="NCBI Taxonomy" id="1777144"/>
    <lineage>
        <taxon>Bacteria</taxon>
        <taxon>Pseudomonadati</taxon>
        <taxon>Pseudomonadota</taxon>
        <taxon>Betaproteobacteria</taxon>
        <taxon>Burkholderiales</taxon>
        <taxon>Burkholderiaceae</taxon>
        <taxon>Caballeronia</taxon>
    </lineage>
</organism>
<dbReference type="Pfam" id="PF05235">
    <property type="entry name" value="CHAD"/>
    <property type="match status" value="1"/>
</dbReference>
<dbReference type="PROSITE" id="PS51708">
    <property type="entry name" value="CHAD"/>
    <property type="match status" value="1"/>
</dbReference>
<feature type="compositionally biased region" description="Polar residues" evidence="1">
    <location>
        <begin position="13"/>
        <end position="22"/>
    </location>
</feature>
<dbReference type="InterPro" id="IPR038186">
    <property type="entry name" value="CHAD_dom_sf"/>
</dbReference>
<feature type="region of interest" description="Disordered" evidence="1">
    <location>
        <begin position="1"/>
        <end position="22"/>
    </location>
</feature>
<sequence length="312" mass="35054">MTSNFDPAPARKSLSTSLDPQSAATRIRVPDPFSLRDQPVADAFVMLTAPLAAEAFLQTEQMAERADAELLDRLRSTLRRLRALWWAFEPLLDEKEARVVRKRFKRLADIAGESYEIDAACDLLDRARKDCARLGPVVRTLRQERREASVAICVTIRKAHVDVLLRRALADARRCLETRGGDRTLEAFARQRVSLADDLLSKRELRAARMKRVDAKTLRSIEEAATKLQCLLELFAPVLERGHRHTMAHLSAAQAALGKLNDVLASEAVVRRVAPALADKHAIGEAVRWLDKERRGESRAAVKRLRSLTHHA</sequence>
<dbReference type="InterPro" id="IPR007899">
    <property type="entry name" value="CHAD_dom"/>
</dbReference>
<protein>
    <submittedName>
        <fullName evidence="3">CHAD domain protein</fullName>
    </submittedName>
</protein>
<dbReference type="Proteomes" id="UP000054978">
    <property type="component" value="Unassembled WGS sequence"/>
</dbReference>
<dbReference type="RefSeq" id="WP_244197607.1">
    <property type="nucleotide sequence ID" value="NZ_FCOB02000005.1"/>
</dbReference>
<dbReference type="Gene3D" id="1.40.20.10">
    <property type="entry name" value="CHAD domain"/>
    <property type="match status" value="1"/>
</dbReference>
<keyword evidence="4" id="KW-1185">Reference proteome</keyword>
<dbReference type="EMBL" id="FCOB02000005">
    <property type="protein sequence ID" value="SAK52889.1"/>
    <property type="molecule type" value="Genomic_DNA"/>
</dbReference>
<reference evidence="3" key="1">
    <citation type="submission" date="2016-01" db="EMBL/GenBank/DDBJ databases">
        <authorList>
            <person name="Peeters C."/>
        </authorList>
    </citation>
    <scope>NUCLEOTIDE SEQUENCE [LARGE SCALE GENOMIC DNA]</scope>
    <source>
        <strain evidence="3">LMG 29326</strain>
    </source>
</reference>
<dbReference type="SMART" id="SM00880">
    <property type="entry name" value="CHAD"/>
    <property type="match status" value="1"/>
</dbReference>
<evidence type="ECO:0000313" key="4">
    <source>
        <dbReference type="Proteomes" id="UP000054978"/>
    </source>
</evidence>
<proteinExistence type="predicted"/>
<dbReference type="AlphaFoldDB" id="A0A158A5A4"/>
<evidence type="ECO:0000259" key="2">
    <source>
        <dbReference type="PROSITE" id="PS51708"/>
    </source>
</evidence>
<evidence type="ECO:0000256" key="1">
    <source>
        <dbReference type="SAM" id="MobiDB-lite"/>
    </source>
</evidence>
<gene>
    <name evidence="3" type="ORF">AWB83_01328</name>
</gene>
<accession>A0A158A5A4</accession>
<feature type="domain" description="CHAD" evidence="2">
    <location>
        <begin position="37"/>
        <end position="312"/>
    </location>
</feature>